<sequence length="124" mass="14577">MASLSSSEIQRRKPVWIALSEFYLDTELERNDIARIRSVIVESGYSKQQVLAMNYNEVAPIVIANTLGVAGVWSEFDQQWLVESILERLNRKFLKMSIPGLQWLFRRYIDLFSKKYLRQIFVES</sequence>
<dbReference type="Pfam" id="PF23296">
    <property type="entry name" value="DUF7079"/>
    <property type="match status" value="1"/>
</dbReference>
<organism evidence="2 3">
    <name type="scientific">Hymenobacter cellulosivorans</name>
    <dbReference type="NCBI Taxonomy" id="2932249"/>
    <lineage>
        <taxon>Bacteria</taxon>
        <taxon>Pseudomonadati</taxon>
        <taxon>Bacteroidota</taxon>
        <taxon>Cytophagia</taxon>
        <taxon>Cytophagales</taxon>
        <taxon>Hymenobacteraceae</taxon>
        <taxon>Hymenobacter</taxon>
    </lineage>
</organism>
<evidence type="ECO:0000313" key="3">
    <source>
        <dbReference type="Proteomes" id="UP000831785"/>
    </source>
</evidence>
<dbReference type="EMBL" id="CP095049">
    <property type="protein sequence ID" value="UOQ54728.1"/>
    <property type="molecule type" value="Genomic_DNA"/>
</dbReference>
<evidence type="ECO:0000259" key="1">
    <source>
        <dbReference type="Pfam" id="PF23296"/>
    </source>
</evidence>
<proteinExistence type="predicted"/>
<protein>
    <recommendedName>
        <fullName evidence="1">DUF7079 domain-containing protein</fullName>
    </recommendedName>
</protein>
<gene>
    <name evidence="2" type="ORF">MUN80_08210</name>
</gene>
<evidence type="ECO:0000313" key="2">
    <source>
        <dbReference type="EMBL" id="UOQ54728.1"/>
    </source>
</evidence>
<dbReference type="RefSeq" id="WP_244722121.1">
    <property type="nucleotide sequence ID" value="NZ_CP095049.1"/>
</dbReference>
<feature type="domain" description="DUF7079" evidence="1">
    <location>
        <begin position="10"/>
        <end position="107"/>
    </location>
</feature>
<dbReference type="InterPro" id="IPR055507">
    <property type="entry name" value="DUF7079"/>
</dbReference>
<dbReference type="Proteomes" id="UP000831785">
    <property type="component" value="Chromosome"/>
</dbReference>
<reference evidence="2 3" key="1">
    <citation type="submission" date="2022-04" db="EMBL/GenBank/DDBJ databases">
        <title>Hymenobacter sp. isolated from the air.</title>
        <authorList>
            <person name="Won M."/>
            <person name="Lee C.-M."/>
            <person name="Woen H.-Y."/>
            <person name="Kwon S.-W."/>
        </authorList>
    </citation>
    <scope>NUCLEOTIDE SEQUENCE [LARGE SCALE GENOMIC DNA]</scope>
    <source>
        <strain evidence="3">5116 S-27</strain>
    </source>
</reference>
<keyword evidence="3" id="KW-1185">Reference proteome</keyword>
<accession>A0ABY4FDH6</accession>
<name>A0ABY4FDH6_9BACT</name>